<accession>A0AC35U0E6</accession>
<reference evidence="2" key="1">
    <citation type="submission" date="2016-11" db="UniProtKB">
        <authorList>
            <consortium name="WormBaseParasite"/>
        </authorList>
    </citation>
    <scope>IDENTIFICATION</scope>
    <source>
        <strain evidence="2">KR3021</strain>
    </source>
</reference>
<evidence type="ECO:0000313" key="2">
    <source>
        <dbReference type="WBParaSite" id="RSKR_0000628100.1"/>
    </source>
</evidence>
<organism evidence="1 2">
    <name type="scientific">Rhabditophanes sp. KR3021</name>
    <dbReference type="NCBI Taxonomy" id="114890"/>
    <lineage>
        <taxon>Eukaryota</taxon>
        <taxon>Metazoa</taxon>
        <taxon>Ecdysozoa</taxon>
        <taxon>Nematoda</taxon>
        <taxon>Chromadorea</taxon>
        <taxon>Rhabditida</taxon>
        <taxon>Tylenchina</taxon>
        <taxon>Panagrolaimomorpha</taxon>
        <taxon>Strongyloidoidea</taxon>
        <taxon>Alloionematidae</taxon>
        <taxon>Rhabditophanes</taxon>
    </lineage>
</organism>
<protein>
    <submittedName>
        <fullName evidence="2">Gamma-tubulin complex component</fullName>
    </submittedName>
</protein>
<evidence type="ECO:0000313" key="1">
    <source>
        <dbReference type="Proteomes" id="UP000095286"/>
    </source>
</evidence>
<sequence length="648" mass="74925">MTSNETAPLQAALNLRGEILKKYPPIKMSYECNLYVTADGCKRKKTIDLRKFSFAEREELLYNDLLRVFLGFNTDLVYCESVEEKKKFICNVSADSVTSATVQKCNIITAKLLEVKTKLSELKNKQSTGVIVQTITGIMETYINTDFNQIIYQLQEKTPKYITNILSALNAEKEVLDEFVTILVEILQSAKFGGRIITYLYDRANSSSTAFKKVSEMQQKMLYSCLDYYNTILYEWIVFGTLQTDPCLEFMIWNVKKHIGITWEKTAKIETFHGNYIEVPSLCPNIYTSVQKYIVNCGKYLHVLEPDILKRCISTVYDPSLVEFKNQYEMRNMIVQACQNHSKSVLHMLVEQHHLFDLIDAFNDIYLGRSAAWVTNLCYSLEEDTFQNSDKTEPRRLNALLNEAWRNTKLCRNELKKMFALESRKTLVELLSEYNANMNGTKQEMSGSVLTYNPNVATESKSTAETIYINLECSEALSLVLSTTVIAQYNIIFKLFFSLHRSINLITEKRTRSDRALSRMEQFILYSMLHFVSKYFSFCFYKIIPPNYNILVKALSKAIYIEDVQEAQNVFLADCFEKCLFNQEKVISMINRILDIINGVCKGHITFDMGYQEFVYKYADLMKALKTANTRNHDLFCWFYGNGGGPKK</sequence>
<dbReference type="WBParaSite" id="RSKR_0000628100.1">
    <property type="protein sequence ID" value="RSKR_0000628100.1"/>
    <property type="gene ID" value="RSKR_0000628100"/>
</dbReference>
<proteinExistence type="predicted"/>
<name>A0AC35U0E6_9BILA</name>
<dbReference type="Proteomes" id="UP000095286">
    <property type="component" value="Unplaced"/>
</dbReference>